<comment type="function">
    <text evidence="9">Converts cobyric acid to cobinamide by the addition of aminopropanol on the F carboxylic group.</text>
</comment>
<dbReference type="UniPathway" id="UPA00148"/>
<reference evidence="10 11" key="1">
    <citation type="journal article" date="2014" name="Antonie Van Leeuwenhoek">
        <title>Hyphomonas beringensis sp. nov. and Hyphomonas chukchiensis sp. nov., isolated from surface seawater of the Bering Sea and Chukchi Sea.</title>
        <authorList>
            <person name="Li C."/>
            <person name="Lai Q."/>
            <person name="Li G."/>
            <person name="Dong C."/>
            <person name="Wang J."/>
            <person name="Liao Y."/>
            <person name="Shao Z."/>
        </authorList>
    </citation>
    <scope>NUCLEOTIDE SEQUENCE [LARGE SCALE GENOMIC DNA]</scope>
    <source>
        <strain evidence="10 11">SCH89</strain>
    </source>
</reference>
<evidence type="ECO:0000256" key="9">
    <source>
        <dbReference type="HAMAP-Rule" id="MF_00024"/>
    </source>
</evidence>
<evidence type="ECO:0000256" key="4">
    <source>
        <dbReference type="ARBA" id="ARBA00022475"/>
    </source>
</evidence>
<keyword evidence="6 9" id="KW-0812">Transmembrane</keyword>
<dbReference type="AlphaFoldDB" id="A0A059G6X2"/>
<evidence type="ECO:0000256" key="3">
    <source>
        <dbReference type="ARBA" id="ARBA00006263"/>
    </source>
</evidence>
<accession>A0A059G6X2</accession>
<comment type="subcellular location">
    <subcellularLocation>
        <location evidence="1 9">Cell membrane</location>
        <topology evidence="1 9">Multi-pass membrane protein</topology>
    </subcellularLocation>
</comment>
<comment type="pathway">
    <text evidence="2 9">Cofactor biosynthesis; adenosylcobalamin biosynthesis.</text>
</comment>
<proteinExistence type="inferred from homology"/>
<dbReference type="PANTHER" id="PTHR34308:SF1">
    <property type="entry name" value="COBALAMIN BIOSYNTHESIS PROTEIN CBIB"/>
    <property type="match status" value="1"/>
</dbReference>
<comment type="similarity">
    <text evidence="3 9">Belongs to the CobD/CbiB family.</text>
</comment>
<keyword evidence="4 9" id="KW-1003">Cell membrane</keyword>
<dbReference type="RefSeq" id="WP_035538087.1">
    <property type="nucleotide sequence ID" value="NZ_ARYL01000013.1"/>
</dbReference>
<dbReference type="STRING" id="1280953.HOC_10134"/>
<name>A0A059G6X2_9PROT</name>
<evidence type="ECO:0000313" key="10">
    <source>
        <dbReference type="EMBL" id="KDA02571.1"/>
    </source>
</evidence>
<keyword evidence="5 9" id="KW-0169">Cobalamin biosynthesis</keyword>
<sequence length="316" mass="33345">MSPAALMLAAWAIEAVFGWPTWLYRLIHHPVVWLGTGISWLERAFNQPSWPHPARYVAGALASLLVIAAATTLAVAISRALPDTLPGWTIEALIASSLIASRSLYTHVAAVARPLSADDIAGARTAVSQIVGRDPAQLDEPGVARAALESLAENASDGVTAPLFWGALFGLPGLAAYKAVNTLDSMIGHRNTRYAAFGGFAARLDDVANLIPARLTGLAFAAVSGGTSALRTMQRDARRHRSPNAGWPEAAMAGALGVRLSGPRLYGDRVSDEPWLNPAAPDPTPQALKRGLRLYVRAMVLLGLLLAATAWIGSLT</sequence>
<keyword evidence="8 9" id="KW-0472">Membrane</keyword>
<dbReference type="Proteomes" id="UP000024942">
    <property type="component" value="Unassembled WGS sequence"/>
</dbReference>
<dbReference type="HAMAP" id="MF_00024">
    <property type="entry name" value="CobD_CbiB"/>
    <property type="match status" value="1"/>
</dbReference>
<dbReference type="GO" id="GO:0009236">
    <property type="term" value="P:cobalamin biosynthetic process"/>
    <property type="evidence" value="ECO:0007669"/>
    <property type="project" value="UniProtKB-UniRule"/>
</dbReference>
<dbReference type="NCBIfam" id="TIGR00380">
    <property type="entry name" value="cobal_cbiB"/>
    <property type="match status" value="1"/>
</dbReference>
<organism evidence="10 11">
    <name type="scientific">Hyphomonas oceanitis SCH89</name>
    <dbReference type="NCBI Taxonomy" id="1280953"/>
    <lineage>
        <taxon>Bacteria</taxon>
        <taxon>Pseudomonadati</taxon>
        <taxon>Pseudomonadota</taxon>
        <taxon>Alphaproteobacteria</taxon>
        <taxon>Hyphomonadales</taxon>
        <taxon>Hyphomonadaceae</taxon>
        <taxon>Hyphomonas</taxon>
    </lineage>
</organism>
<feature type="transmembrane region" description="Helical" evidence="9">
    <location>
        <begin position="294"/>
        <end position="313"/>
    </location>
</feature>
<dbReference type="InterPro" id="IPR004485">
    <property type="entry name" value="Cobalamin_biosynth_CobD/CbiB"/>
</dbReference>
<evidence type="ECO:0000313" key="11">
    <source>
        <dbReference type="Proteomes" id="UP000024942"/>
    </source>
</evidence>
<evidence type="ECO:0000256" key="7">
    <source>
        <dbReference type="ARBA" id="ARBA00022989"/>
    </source>
</evidence>
<evidence type="ECO:0000256" key="5">
    <source>
        <dbReference type="ARBA" id="ARBA00022573"/>
    </source>
</evidence>
<keyword evidence="11" id="KW-1185">Reference proteome</keyword>
<evidence type="ECO:0000256" key="8">
    <source>
        <dbReference type="ARBA" id="ARBA00023136"/>
    </source>
</evidence>
<dbReference type="Pfam" id="PF03186">
    <property type="entry name" value="CobD_Cbib"/>
    <property type="match status" value="1"/>
</dbReference>
<evidence type="ECO:0000256" key="6">
    <source>
        <dbReference type="ARBA" id="ARBA00022692"/>
    </source>
</evidence>
<evidence type="ECO:0000256" key="1">
    <source>
        <dbReference type="ARBA" id="ARBA00004651"/>
    </source>
</evidence>
<dbReference type="OrthoDB" id="9811967at2"/>
<dbReference type="eggNOG" id="COG1270">
    <property type="taxonomic scope" value="Bacteria"/>
</dbReference>
<evidence type="ECO:0000256" key="2">
    <source>
        <dbReference type="ARBA" id="ARBA00004953"/>
    </source>
</evidence>
<comment type="caution">
    <text evidence="10">The sequence shown here is derived from an EMBL/GenBank/DDBJ whole genome shotgun (WGS) entry which is preliminary data.</text>
</comment>
<dbReference type="GO" id="GO:0048472">
    <property type="term" value="F:threonine-phosphate decarboxylase activity"/>
    <property type="evidence" value="ECO:0007669"/>
    <property type="project" value="InterPro"/>
</dbReference>
<keyword evidence="7 9" id="KW-1133">Transmembrane helix</keyword>
<dbReference type="PATRIC" id="fig|1280953.3.peg.2047"/>
<dbReference type="EMBL" id="ARYL01000013">
    <property type="protein sequence ID" value="KDA02571.1"/>
    <property type="molecule type" value="Genomic_DNA"/>
</dbReference>
<gene>
    <name evidence="9" type="primary">cobD</name>
    <name evidence="10" type="ORF">HOC_10134</name>
</gene>
<dbReference type="PANTHER" id="PTHR34308">
    <property type="entry name" value="COBALAMIN BIOSYNTHESIS PROTEIN CBIB"/>
    <property type="match status" value="1"/>
</dbReference>
<dbReference type="GO" id="GO:0015420">
    <property type="term" value="F:ABC-type vitamin B12 transporter activity"/>
    <property type="evidence" value="ECO:0007669"/>
    <property type="project" value="UniProtKB-UniRule"/>
</dbReference>
<protein>
    <recommendedName>
        <fullName evidence="9">Cobalamin biosynthesis protein CobD</fullName>
    </recommendedName>
</protein>
<dbReference type="GO" id="GO:0005886">
    <property type="term" value="C:plasma membrane"/>
    <property type="evidence" value="ECO:0007669"/>
    <property type="project" value="UniProtKB-SubCell"/>
</dbReference>
<feature type="transmembrane region" description="Helical" evidence="9">
    <location>
        <begin position="56"/>
        <end position="77"/>
    </location>
</feature>
<comment type="caution">
    <text evidence="9">Lacks conserved residue(s) required for the propagation of feature annotation.</text>
</comment>